<organism evidence="2 3">
    <name type="scientific">Klebsiella aerogenes (strain ATCC 13048 / DSM 30053 / CCUG 1429 / JCM 1235 / KCTC 2190 / NBRC 13534 / NCIMB 10102 / NCTC 10006 / CDC 819-56)</name>
    <name type="common">Enterobacter aerogenes</name>
    <dbReference type="NCBI Taxonomy" id="1028307"/>
    <lineage>
        <taxon>Bacteria</taxon>
        <taxon>Pseudomonadati</taxon>
        <taxon>Pseudomonadota</taxon>
        <taxon>Gammaproteobacteria</taxon>
        <taxon>Enterobacterales</taxon>
        <taxon>Enterobacteriaceae</taxon>
        <taxon>Klebsiella/Raoultella group</taxon>
        <taxon>Klebsiella</taxon>
    </lineage>
</organism>
<feature type="domain" description="Spore coat protein U/FanG" evidence="1">
    <location>
        <begin position="21"/>
        <end position="160"/>
    </location>
</feature>
<dbReference type="EMBL" id="CP002824">
    <property type="protein sequence ID" value="AEG99449.1"/>
    <property type="molecule type" value="Genomic_DNA"/>
</dbReference>
<dbReference type="OrthoDB" id="8901110at2"/>
<evidence type="ECO:0000313" key="2">
    <source>
        <dbReference type="EMBL" id="AEG99449.1"/>
    </source>
</evidence>
<dbReference type="KEGG" id="eae:EAE_22750"/>
<evidence type="ECO:0000259" key="1">
    <source>
        <dbReference type="Pfam" id="PF05229"/>
    </source>
</evidence>
<gene>
    <name evidence="2" type="ordered locus">EAE_22750</name>
</gene>
<sequence>MTLKAILWLCSLLVISGYSGLIHADCKIKPSSPNFGSVRSFDVAATPQGVSAGAGFSCTNILSLFSTSTITATLKDSANKSGKIPRLYNSANNAWIPYRVCKDAGCNPSYQIDGAIPWTINALVDLLGLFNTSDGTIPLYFQTIAGSNIPAGTYNDTLTIEWKYHYCLIGALGICVPDDGTLTSQVLITMNVTNYCYIDDAPDVAFSTAALVAAFSEVSGQLTIRCTQNAAYSINLSSINALNGSWRQMSQTINSTNYYLQYQLYKTDGSAWTPTADVSLVGNGNAQQTNFKARVNASQSNQPAGVYSDTVLVTVSY</sequence>
<protein>
    <submittedName>
        <fullName evidence="2">Spore coat U domain-containing protein</fullName>
    </submittedName>
</protein>
<dbReference type="PANTHER" id="PTHR37089">
    <property type="entry name" value="PROTEIN U-RELATED"/>
    <property type="match status" value="1"/>
</dbReference>
<dbReference type="InterPro" id="IPR053167">
    <property type="entry name" value="Spore_coat_component"/>
</dbReference>
<name>A0A0H3G2Q2_KLEAK</name>
<evidence type="ECO:0000313" key="3">
    <source>
        <dbReference type="Proteomes" id="UP000008881"/>
    </source>
</evidence>
<dbReference type="eggNOG" id="COG5430">
    <property type="taxonomic scope" value="Bacteria"/>
</dbReference>
<dbReference type="Proteomes" id="UP000008881">
    <property type="component" value="Chromosome"/>
</dbReference>
<reference evidence="2 3" key="1">
    <citation type="journal article" date="2012" name="J. Bacteriol.">
        <title>Complete genome sequence of Enterobacter aerogenes KCTC 2190.</title>
        <authorList>
            <person name="Shin S.H."/>
            <person name="Kim S."/>
            <person name="Kim J.Y."/>
            <person name="Lee S."/>
            <person name="Um Y."/>
            <person name="Oh M.K."/>
            <person name="Kim Y.R."/>
            <person name="Lee J."/>
            <person name="Yang K.S."/>
        </authorList>
    </citation>
    <scope>NUCLEOTIDE SEQUENCE [LARGE SCALE GENOMIC DNA]</scope>
    <source>
        <strain evidence="2 3">KCTC 2190</strain>
    </source>
</reference>
<dbReference type="SMART" id="SM00972">
    <property type="entry name" value="SCPU"/>
    <property type="match status" value="2"/>
</dbReference>
<dbReference type="AlphaFoldDB" id="A0A0H3G2Q2"/>
<dbReference type="RefSeq" id="WP_015705945.1">
    <property type="nucleotide sequence ID" value="NC_015663.1"/>
</dbReference>
<dbReference type="InterPro" id="IPR007893">
    <property type="entry name" value="Spore_coat_U/FanG"/>
</dbReference>
<feature type="domain" description="Spore coat protein U/FanG" evidence="1">
    <location>
        <begin position="183"/>
        <end position="314"/>
    </location>
</feature>
<dbReference type="PANTHER" id="PTHR37089:SF1">
    <property type="entry name" value="MEMBRANE PROTEIN"/>
    <property type="match status" value="1"/>
</dbReference>
<dbReference type="PATRIC" id="fig|1028307.3.peg.4507"/>
<keyword evidence="3" id="KW-1185">Reference proteome</keyword>
<accession>A0A0H3G2Q2</accession>
<dbReference type="GeneID" id="93312716"/>
<dbReference type="HOGENOM" id="CLU_070506_0_0_6"/>
<dbReference type="Pfam" id="PF05229">
    <property type="entry name" value="SCPU"/>
    <property type="match status" value="2"/>
</dbReference>
<proteinExistence type="predicted"/>